<reference evidence="1" key="1">
    <citation type="journal article" date="2021" name="Proc. Natl. Acad. Sci. U.S.A.">
        <title>A Catalog of Tens of Thousands of Viruses from Human Metagenomes Reveals Hidden Associations with Chronic Diseases.</title>
        <authorList>
            <person name="Tisza M.J."/>
            <person name="Buck C.B."/>
        </authorList>
    </citation>
    <scope>NUCLEOTIDE SEQUENCE</scope>
    <source>
        <strain evidence="1">Ctj0M16</strain>
    </source>
</reference>
<evidence type="ECO:0000313" key="1">
    <source>
        <dbReference type="EMBL" id="DAF46770.1"/>
    </source>
</evidence>
<accession>A0A8S5S7U9</accession>
<organism evidence="1">
    <name type="scientific">Siphoviridae sp. ctj0M16</name>
    <dbReference type="NCBI Taxonomy" id="2827918"/>
    <lineage>
        <taxon>Viruses</taxon>
        <taxon>Duplodnaviria</taxon>
        <taxon>Heunggongvirae</taxon>
        <taxon>Uroviricota</taxon>
        <taxon>Caudoviricetes</taxon>
    </lineage>
</organism>
<proteinExistence type="predicted"/>
<protein>
    <submittedName>
        <fullName evidence="1">Major capsid protein</fullName>
    </submittedName>
</protein>
<dbReference type="EMBL" id="BK032544">
    <property type="protein sequence ID" value="DAF46770.1"/>
    <property type="molecule type" value="Genomic_DNA"/>
</dbReference>
<name>A0A8S5S7U9_9CAUD</name>
<sequence>MTVPENEITKADLIAQSIDFTERFNESVATLLKIMGVSRMTPMTAGSQIKIYKSEVTKADGKPAEGDVIPLSKVTRKLSKTEELTFSKYRKQVTAEAIQGAGFTPAVADTDNKLLKEIQKDIKKSFVDFVMTGTTTATGTNFQTALANALGQLAVKWEDDDVQSVLFVNPIDFYAYLGSANVTVQTAFGLQYVQNFLGFNTIIMTGLVPQGKVAATASQNINYAYAAMSGSLGQAFNLTTDETGLIGIVHDAKTENASVETMAMTASVVYPERLDGIVVATISAPSVSSGK</sequence>